<dbReference type="AlphaFoldDB" id="A7UBQ7"/>
<evidence type="ECO:0000256" key="1">
    <source>
        <dbReference type="ARBA" id="ARBA00006432"/>
    </source>
</evidence>
<dbReference type="InterPro" id="IPR042099">
    <property type="entry name" value="ANL_N_sf"/>
</dbReference>
<geneLocation type="plasmid" evidence="4">
    <name>pMTH1</name>
</geneLocation>
<dbReference type="RefSeq" id="WP_011997544.1">
    <property type="nucleotide sequence ID" value="NC_009753.1"/>
</dbReference>
<dbReference type="PANTHER" id="PTHR43201">
    <property type="entry name" value="ACYL-COA SYNTHETASE"/>
    <property type="match status" value="1"/>
</dbReference>
<dbReference type="SUPFAM" id="SSF56801">
    <property type="entry name" value="Acetyl-CoA synthetase-like"/>
    <property type="match status" value="1"/>
</dbReference>
<evidence type="ECO:0000313" key="4">
    <source>
        <dbReference type="EMBL" id="ABS87621.1"/>
    </source>
</evidence>
<dbReference type="PROSITE" id="PS00455">
    <property type="entry name" value="AMP_BINDING"/>
    <property type="match status" value="1"/>
</dbReference>
<dbReference type="CDD" id="cd05941">
    <property type="entry name" value="MCS"/>
    <property type="match status" value="1"/>
</dbReference>
<protein>
    <submittedName>
        <fullName evidence="4">Putative malonyl-CoA synthase</fullName>
    </submittedName>
</protein>
<name>A7UBQ7_9RHOB</name>
<dbReference type="Gene3D" id="3.40.50.12780">
    <property type="entry name" value="N-terminal domain of ligase-like"/>
    <property type="match status" value="1"/>
</dbReference>
<dbReference type="InterPro" id="IPR020845">
    <property type="entry name" value="AMP-binding_CS"/>
</dbReference>
<dbReference type="InterPro" id="IPR025110">
    <property type="entry name" value="AMP-bd_C"/>
</dbReference>
<dbReference type="GO" id="GO:0006631">
    <property type="term" value="P:fatty acid metabolic process"/>
    <property type="evidence" value="ECO:0007669"/>
    <property type="project" value="TreeGrafter"/>
</dbReference>
<reference evidence="4" key="1">
    <citation type="journal article" date="2008" name="J. Bacteriol.">
        <title>Transposable modules generated by a single copy of insertion sequence ISPme1 and their influence on structure and evolution of natural plasmids of Paracoccus methylutens DM12.</title>
        <authorList>
            <person name="Bartosik D."/>
            <person name="Putyrski M."/>
            <person name="Dziewit L."/>
            <person name="Malewska E."/>
            <person name="Szymanik M."/>
            <person name="Jagiello E."/>
            <person name="Lukasik J."/>
            <person name="Baj J."/>
        </authorList>
    </citation>
    <scope>NUCLEOTIDE SEQUENCE</scope>
    <source>
        <strain evidence="4">DM12</strain>
        <plasmid evidence="4">pMTH1</plasmid>
    </source>
</reference>
<comment type="similarity">
    <text evidence="1">Belongs to the ATP-dependent AMP-binding enzyme family.</text>
</comment>
<dbReference type="InterPro" id="IPR045851">
    <property type="entry name" value="AMP-bd_C_sf"/>
</dbReference>
<keyword evidence="4" id="KW-0614">Plasmid</keyword>
<feature type="domain" description="AMP-dependent synthetase/ligase" evidence="2">
    <location>
        <begin position="14"/>
        <end position="361"/>
    </location>
</feature>
<dbReference type="InterPro" id="IPR000873">
    <property type="entry name" value="AMP-dep_synth/lig_dom"/>
</dbReference>
<dbReference type="GO" id="GO:0031956">
    <property type="term" value="F:medium-chain fatty acid-CoA ligase activity"/>
    <property type="evidence" value="ECO:0007669"/>
    <property type="project" value="TreeGrafter"/>
</dbReference>
<dbReference type="Pfam" id="PF13193">
    <property type="entry name" value="AMP-binding_C"/>
    <property type="match status" value="1"/>
</dbReference>
<sequence>MTAPETLPDALYLHARQRPDAAFLITPAHPGGPEEIFTFAECVRLMDRYARALIALGVGPGDCVAVRLPKSPHSMILFLAITRAGGTYVPINPDFTQREARVLIADSAPTLLIDNDAAAAADMGADFKVMGFGTGAAHDLASIAADAPLPGIGPRDRAVMLFTSGTTGRAKGAPLTHANLLANIRALAEAWAFTQSDRLLHVLPAFHGHGLFLGIAMPVYCGASVILMRKFDAAETIRLMKQSSVFMAVPAIYTRLLEQPEFSAASCRTLRLATSGSAPLPPELFNELRQRMGLTIVERYGLTETSILTSNPIDGSARVGSVGRPLSCVDLRIADDNGSPLSVNEVGHVQVRGGGIIETYWQRPDRGDDWTADGWFETGDLGRIDEDGFVWLVGRKKDLIISGGYNVYPREVEIQIEAQGGVSEAVVFGVPHPDFGEGVMAAVKPEAGAALDIDLLEQKIAEALSKYKRPKRIILVDEFPRNAMGKVLKNELRQTYADTFAKVAR</sequence>
<feature type="domain" description="AMP-binding enzyme C-terminal" evidence="3">
    <location>
        <begin position="411"/>
        <end position="486"/>
    </location>
</feature>
<accession>A7UBQ7</accession>
<proteinExistence type="inferred from homology"/>
<evidence type="ECO:0000259" key="3">
    <source>
        <dbReference type="Pfam" id="PF13193"/>
    </source>
</evidence>
<dbReference type="Pfam" id="PF00501">
    <property type="entry name" value="AMP-binding"/>
    <property type="match status" value="1"/>
</dbReference>
<organism evidence="4">
    <name type="scientific">Paracoccus methylutens</name>
    <dbReference type="NCBI Taxonomy" id="135742"/>
    <lineage>
        <taxon>Bacteria</taxon>
        <taxon>Pseudomonadati</taxon>
        <taxon>Pseudomonadota</taxon>
        <taxon>Alphaproteobacteria</taxon>
        <taxon>Rhodobacterales</taxon>
        <taxon>Paracoccaceae</taxon>
        <taxon>Paracoccus</taxon>
    </lineage>
</organism>
<evidence type="ECO:0000259" key="2">
    <source>
        <dbReference type="Pfam" id="PF00501"/>
    </source>
</evidence>
<dbReference type="PANTHER" id="PTHR43201:SF8">
    <property type="entry name" value="ACYL-COA SYNTHETASE FAMILY MEMBER 3"/>
    <property type="match status" value="1"/>
</dbReference>
<dbReference type="EMBL" id="EU043115">
    <property type="protein sequence ID" value="ABS87621.1"/>
    <property type="molecule type" value="Genomic_DNA"/>
</dbReference>
<dbReference type="Gene3D" id="3.30.300.30">
    <property type="match status" value="1"/>
</dbReference>